<dbReference type="OrthoDB" id="1938138at2759"/>
<dbReference type="InterPro" id="IPR056784">
    <property type="entry name" value="PSF2_N"/>
</dbReference>
<sequence>MTPSELVSIALQDIIEIEVTGRLPLIPLLEEDIPELIPGEVRKIPLFIALILKNSEVCRIRSPFFLMEEYLYRIIEDEKINEDYSLIHPHLFELSEILINNCYNIENKNEIRLLVEQIKELRRQKTINGLNNLDGDVLKPQNWTAWEFNEMKEFITKGMGLINSMRNE</sequence>
<dbReference type="GO" id="GO:0000811">
    <property type="term" value="C:GINS complex"/>
    <property type="evidence" value="ECO:0007669"/>
    <property type="project" value="TreeGrafter"/>
</dbReference>
<dbReference type="PANTHER" id="PTHR12772">
    <property type="entry name" value="DNA REPLICATION COMPLEX GINS PROTEIN PSF2"/>
    <property type="match status" value="1"/>
</dbReference>
<evidence type="ECO:0000313" key="8">
    <source>
        <dbReference type="Proteomes" id="UP000030655"/>
    </source>
</evidence>
<feature type="domain" description="GINS subunit" evidence="5">
    <location>
        <begin position="68"/>
        <end position="165"/>
    </location>
</feature>
<dbReference type="PANTHER" id="PTHR12772:SF0">
    <property type="entry name" value="DNA REPLICATION COMPLEX GINS PROTEIN PSF2"/>
    <property type="match status" value="1"/>
</dbReference>
<dbReference type="InterPro" id="IPR021151">
    <property type="entry name" value="GINS_A"/>
</dbReference>
<dbReference type="Proteomes" id="UP000030655">
    <property type="component" value="Unassembled WGS sequence"/>
</dbReference>
<dbReference type="GO" id="GO:0006260">
    <property type="term" value="P:DNA replication"/>
    <property type="evidence" value="ECO:0007669"/>
    <property type="project" value="UniProtKB-KW"/>
</dbReference>
<dbReference type="AlphaFoldDB" id="A0A059EW90"/>
<keyword evidence="3" id="KW-0235">DNA replication</keyword>
<dbReference type="GO" id="GO:0000727">
    <property type="term" value="P:double-strand break repair via break-induced replication"/>
    <property type="evidence" value="ECO:0007669"/>
    <property type="project" value="TreeGrafter"/>
</dbReference>
<proteinExistence type="inferred from homology"/>
<dbReference type="SUPFAM" id="SSF160059">
    <property type="entry name" value="PriA/YqbF domain"/>
    <property type="match status" value="1"/>
</dbReference>
<evidence type="ECO:0000256" key="1">
    <source>
        <dbReference type="ARBA" id="ARBA00004123"/>
    </source>
</evidence>
<dbReference type="HOGENOM" id="CLU_078274_3_1_1"/>
<dbReference type="SUPFAM" id="SSF158573">
    <property type="entry name" value="GINS helical bundle-like"/>
    <property type="match status" value="1"/>
</dbReference>
<evidence type="ECO:0000259" key="5">
    <source>
        <dbReference type="Pfam" id="PF05916"/>
    </source>
</evidence>
<keyword evidence="4" id="KW-0539">Nucleus</keyword>
<dbReference type="Pfam" id="PF05916">
    <property type="entry name" value="Sld5"/>
    <property type="match status" value="1"/>
</dbReference>
<dbReference type="Gene3D" id="1.20.58.1020">
    <property type="match status" value="1"/>
</dbReference>
<comment type="subcellular location">
    <subcellularLocation>
        <location evidence="1">Nucleus</location>
    </subcellularLocation>
</comment>
<dbReference type="EMBL" id="KK365336">
    <property type="protein sequence ID" value="KCZ79175.1"/>
    <property type="molecule type" value="Genomic_DNA"/>
</dbReference>
<reference evidence="7 8" key="2">
    <citation type="submission" date="2014-03" db="EMBL/GenBank/DDBJ databases">
        <title>The Genome Sequence of Anncaliia algerae insect isolate PRA339.</title>
        <authorList>
            <consortium name="The Broad Institute Genome Sequencing Platform"/>
            <consortium name="The Broad Institute Genome Sequencing Center for Infectious Disease"/>
            <person name="Cuomo C."/>
            <person name="Becnel J."/>
            <person name="Sanscrainte N."/>
            <person name="Walker B."/>
            <person name="Young S.K."/>
            <person name="Zeng Q."/>
            <person name="Gargeya S."/>
            <person name="Fitzgerald M."/>
            <person name="Haas B."/>
            <person name="Abouelleil A."/>
            <person name="Alvarado L."/>
            <person name="Arachchi H.M."/>
            <person name="Berlin A.M."/>
            <person name="Chapman S.B."/>
            <person name="Dewar J."/>
            <person name="Goldberg J."/>
            <person name="Griggs A."/>
            <person name="Gujja S."/>
            <person name="Hansen M."/>
            <person name="Howarth C."/>
            <person name="Imamovic A."/>
            <person name="Larimer J."/>
            <person name="McCowan C."/>
            <person name="Murphy C."/>
            <person name="Neiman D."/>
            <person name="Pearson M."/>
            <person name="Priest M."/>
            <person name="Roberts A."/>
            <person name="Saif S."/>
            <person name="Shea T."/>
            <person name="Sisk P."/>
            <person name="Sykes S."/>
            <person name="Wortman J."/>
            <person name="Nusbaum C."/>
            <person name="Birren B."/>
        </authorList>
    </citation>
    <scope>NUCLEOTIDE SEQUENCE [LARGE SCALE GENOMIC DNA]</scope>
    <source>
        <strain evidence="7 8">PRA339</strain>
    </source>
</reference>
<dbReference type="InterPro" id="IPR036224">
    <property type="entry name" value="GINS_bundle-like_dom_sf"/>
</dbReference>
<evidence type="ECO:0000259" key="6">
    <source>
        <dbReference type="Pfam" id="PF25005"/>
    </source>
</evidence>
<evidence type="ECO:0000256" key="4">
    <source>
        <dbReference type="ARBA" id="ARBA00023242"/>
    </source>
</evidence>
<reference evidence="8" key="1">
    <citation type="submission" date="2013-02" db="EMBL/GenBank/DDBJ databases">
        <authorList>
            <consortium name="The Broad Institute Genome Sequencing Platform"/>
            <person name="Cuomo C."/>
            <person name="Becnel J."/>
            <person name="Sanscrainte N."/>
            <person name="Walker B."/>
            <person name="Young S.K."/>
            <person name="Zeng Q."/>
            <person name="Gargeya S."/>
            <person name="Fitzgerald M."/>
            <person name="Haas B."/>
            <person name="Abouelleil A."/>
            <person name="Alvarado L."/>
            <person name="Arachchi H.M."/>
            <person name="Berlin A.M."/>
            <person name="Chapman S.B."/>
            <person name="Dewar J."/>
            <person name="Goldberg J."/>
            <person name="Griggs A."/>
            <person name="Gujja S."/>
            <person name="Hansen M."/>
            <person name="Howarth C."/>
            <person name="Imamovic A."/>
            <person name="Larimer J."/>
            <person name="McCowan C."/>
            <person name="Murphy C."/>
            <person name="Neiman D."/>
            <person name="Pearson M."/>
            <person name="Priest M."/>
            <person name="Roberts A."/>
            <person name="Saif S."/>
            <person name="Shea T."/>
            <person name="Sisk P."/>
            <person name="Sykes S."/>
            <person name="Wortman J."/>
            <person name="Nusbaum C."/>
            <person name="Birren B."/>
        </authorList>
    </citation>
    <scope>NUCLEOTIDE SEQUENCE [LARGE SCALE GENOMIC DNA]</scope>
    <source>
        <strain evidence="8">PRA339</strain>
    </source>
</reference>
<evidence type="ECO:0000256" key="2">
    <source>
        <dbReference type="ARBA" id="ARBA00010565"/>
    </source>
</evidence>
<dbReference type="STRING" id="1288291.A0A059EW90"/>
<dbReference type="CDD" id="cd11712">
    <property type="entry name" value="GINS_A_psf2"/>
    <property type="match status" value="1"/>
</dbReference>
<name>A0A059EW90_9MICR</name>
<gene>
    <name evidence="7" type="ORF">H312_03439</name>
</gene>
<accession>A0A059EW90</accession>
<dbReference type="Pfam" id="PF25005">
    <property type="entry name" value="PSF2_N"/>
    <property type="match status" value="1"/>
</dbReference>
<feature type="domain" description="DNA replication complex GINS protein PSF2 N-terminal" evidence="6">
    <location>
        <begin position="2"/>
        <end position="60"/>
    </location>
</feature>
<organism evidence="7 8">
    <name type="scientific">Anncaliia algerae PRA339</name>
    <dbReference type="NCBI Taxonomy" id="1288291"/>
    <lineage>
        <taxon>Eukaryota</taxon>
        <taxon>Fungi</taxon>
        <taxon>Fungi incertae sedis</taxon>
        <taxon>Microsporidia</taxon>
        <taxon>Tubulinosematoidea</taxon>
        <taxon>Tubulinosematidae</taxon>
        <taxon>Anncaliia</taxon>
    </lineage>
</organism>
<evidence type="ECO:0000256" key="3">
    <source>
        <dbReference type="ARBA" id="ARBA00022705"/>
    </source>
</evidence>
<evidence type="ECO:0000313" key="7">
    <source>
        <dbReference type="EMBL" id="KCZ79175.1"/>
    </source>
</evidence>
<keyword evidence="8" id="KW-1185">Reference proteome</keyword>
<dbReference type="InterPro" id="IPR007257">
    <property type="entry name" value="GINS_Psf2"/>
</dbReference>
<protein>
    <submittedName>
        <fullName evidence="7">Uncharacterized protein</fullName>
    </submittedName>
</protein>
<dbReference type="Gene3D" id="3.40.5.50">
    <property type="match status" value="1"/>
</dbReference>
<dbReference type="VEuPathDB" id="MicrosporidiaDB:H312_03439"/>
<comment type="similarity">
    <text evidence="2">Belongs to the GINS2/PSF2 family.</text>
</comment>